<dbReference type="Proteomes" id="UP000602905">
    <property type="component" value="Unassembled WGS sequence"/>
</dbReference>
<dbReference type="EMBL" id="JACYCD010000048">
    <property type="protein sequence ID" value="KAF8709734.1"/>
    <property type="molecule type" value="Genomic_DNA"/>
</dbReference>
<gene>
    <name evidence="1" type="ORF">RHS03_02707</name>
</gene>
<reference evidence="1" key="1">
    <citation type="submission" date="2020-09" db="EMBL/GenBank/DDBJ databases">
        <title>Comparative genome analyses of four rice-infecting Rhizoctonia solani isolates reveal extensive enrichment of homogalacturonan modification genes.</title>
        <authorList>
            <person name="Lee D.-Y."/>
            <person name="Jeon J."/>
            <person name="Kim K.-T."/>
            <person name="Cheong K."/>
            <person name="Song H."/>
            <person name="Choi G."/>
            <person name="Ko J."/>
            <person name="Opiyo S.O."/>
            <person name="Zuo S."/>
            <person name="Madhav S."/>
            <person name="Lee Y.-H."/>
            <person name="Wang G.-L."/>
        </authorList>
    </citation>
    <scope>NUCLEOTIDE SEQUENCE</scope>
    <source>
        <strain evidence="1">AG1-IA WGL</strain>
    </source>
</reference>
<evidence type="ECO:0000313" key="2">
    <source>
        <dbReference type="Proteomes" id="UP000602905"/>
    </source>
</evidence>
<comment type="caution">
    <text evidence="1">The sequence shown here is derived from an EMBL/GenBank/DDBJ whole genome shotgun (WGS) entry which is preliminary data.</text>
</comment>
<proteinExistence type="predicted"/>
<dbReference type="Gene3D" id="3.40.50.1460">
    <property type="match status" value="1"/>
</dbReference>
<evidence type="ECO:0000313" key="1">
    <source>
        <dbReference type="EMBL" id="KAF8709734.1"/>
    </source>
</evidence>
<accession>A0A8H7LW35</accession>
<organism evidence="1 2">
    <name type="scientific">Rhizoctonia solani</name>
    <dbReference type="NCBI Taxonomy" id="456999"/>
    <lineage>
        <taxon>Eukaryota</taxon>
        <taxon>Fungi</taxon>
        <taxon>Dikarya</taxon>
        <taxon>Basidiomycota</taxon>
        <taxon>Agaricomycotina</taxon>
        <taxon>Agaricomycetes</taxon>
        <taxon>Cantharellales</taxon>
        <taxon>Ceratobasidiaceae</taxon>
        <taxon>Rhizoctonia</taxon>
    </lineage>
</organism>
<sequence>MSFDTNMANLNGPFVRPQPVRGSTSFTAGAEYGRSSLNAPVHSVLQSLTMRTFGSAGNSNSGLAKRGRSSGVHNSILQAHHPTGAETRFAWTEEPSPMPLLGEGYANRGRQTSIEVSELIPPRHNAIKALAFSEPVTLTVETPKNTSSLQRLAEAETESTVEGSTFGRCTSYQKLTPTADTGLRVRQIRSSFKDPLDSAYNPSPSLYRPPWRVGTAPSPVCSDSSGISGGALLRPQLLRMPSAHGAEDAISYGVIGSSLQASLYTGSRKTPTLFMLAIAVDFGLKDPEHDFELMRSWLEDHESGMIRFLGISGKEVTRERIEEAIGDLYQEAMLSPGSNLLIMLTGEGDYTNRMHLTEKRFITDSDIRGWLWKLRKGSKPAGVPATVVLDYCRTNKHIPLGAMQDGVEFIWSCSLGQKAAALKFSSKDTEDLPRSCFLLALMMAAYDLVHVKSDIKNAVNREMARLSCFLELVAQQHKSGPCVESQEPDWEQAVRTKPIHDLATFLSRMNIVPKVYRVLMNNKYFRDAVRGRFYDTAVRTISPPTGSGSSENLIVTPKSGIYEAHASSCVLGRLNHDIIKYAGLFLENLGLFPTN</sequence>
<name>A0A8H7LW35_9AGAM</name>
<dbReference type="AlphaFoldDB" id="A0A8H7LW35"/>
<protein>
    <submittedName>
        <fullName evidence="1">Uncharacterized protein</fullName>
    </submittedName>
</protein>
<feature type="non-terminal residue" evidence="1">
    <location>
        <position position="595"/>
    </location>
</feature>
<dbReference type="OrthoDB" id="3172041at2759"/>